<gene>
    <name evidence="2" type="ORF">MRATA1EN1_LOCUS10805</name>
</gene>
<dbReference type="EMBL" id="OX459956">
    <property type="protein sequence ID" value="CAI9161843.1"/>
    <property type="molecule type" value="Genomic_DNA"/>
</dbReference>
<feature type="compositionally biased region" description="Pro residues" evidence="1">
    <location>
        <begin position="78"/>
        <end position="88"/>
    </location>
</feature>
<evidence type="ECO:0000313" key="3">
    <source>
        <dbReference type="Proteomes" id="UP001176941"/>
    </source>
</evidence>
<reference evidence="2" key="1">
    <citation type="submission" date="2023-04" db="EMBL/GenBank/DDBJ databases">
        <authorList>
            <consortium name="ELIXIR-Norway"/>
        </authorList>
    </citation>
    <scope>NUCLEOTIDE SEQUENCE [LARGE SCALE GENOMIC DNA]</scope>
</reference>
<accession>A0ABN8YJT5</accession>
<keyword evidence="3" id="KW-1185">Reference proteome</keyword>
<protein>
    <submittedName>
        <fullName evidence="2">Uncharacterized protein</fullName>
    </submittedName>
</protein>
<organism evidence="2 3">
    <name type="scientific">Rangifer tarandus platyrhynchus</name>
    <name type="common">Svalbard reindeer</name>
    <dbReference type="NCBI Taxonomy" id="3082113"/>
    <lineage>
        <taxon>Eukaryota</taxon>
        <taxon>Metazoa</taxon>
        <taxon>Chordata</taxon>
        <taxon>Craniata</taxon>
        <taxon>Vertebrata</taxon>
        <taxon>Euteleostomi</taxon>
        <taxon>Mammalia</taxon>
        <taxon>Eutheria</taxon>
        <taxon>Laurasiatheria</taxon>
        <taxon>Artiodactyla</taxon>
        <taxon>Ruminantia</taxon>
        <taxon>Pecora</taxon>
        <taxon>Cervidae</taxon>
        <taxon>Odocoileinae</taxon>
        <taxon>Rangifer</taxon>
    </lineage>
</organism>
<feature type="region of interest" description="Disordered" evidence="1">
    <location>
        <begin position="33"/>
        <end position="117"/>
    </location>
</feature>
<proteinExistence type="predicted"/>
<feature type="compositionally biased region" description="Basic residues" evidence="1">
    <location>
        <begin position="33"/>
        <end position="47"/>
    </location>
</feature>
<evidence type="ECO:0000256" key="1">
    <source>
        <dbReference type="SAM" id="MobiDB-lite"/>
    </source>
</evidence>
<sequence>MHCAPRAEEAAPAFSATAATAARVRAARGRISHAHAARRCSRRRRRGLGAAGRPWKARSADPIAGPSEASCGGRASSAPPPQAPPLAPPCAARWEAHSASALRPAPGESRGAGAAQRRLAYPEASLPGNFHSMEDGRSVREQDAYLGLLSHICTQSLSAAFGRRSLIHVLILLYKHI</sequence>
<name>A0ABN8YJT5_RANTA</name>
<evidence type="ECO:0000313" key="2">
    <source>
        <dbReference type="EMBL" id="CAI9161843.1"/>
    </source>
</evidence>
<dbReference type="Proteomes" id="UP001176941">
    <property type="component" value="Chromosome 20"/>
</dbReference>